<dbReference type="AlphaFoldDB" id="A0A1F6UK05"/>
<name>A0A1F6UK05_9PROT</name>
<proteinExistence type="predicted"/>
<comment type="caution">
    <text evidence="1">The sequence shown here is derived from an EMBL/GenBank/DDBJ whole genome shotgun (WGS) entry which is preliminary data.</text>
</comment>
<gene>
    <name evidence="1" type="ORF">A2V58_00470</name>
</gene>
<evidence type="ECO:0000313" key="1">
    <source>
        <dbReference type="EMBL" id="OGI57691.1"/>
    </source>
</evidence>
<evidence type="ECO:0000313" key="2">
    <source>
        <dbReference type="Proteomes" id="UP000177950"/>
    </source>
</evidence>
<dbReference type="Proteomes" id="UP000177950">
    <property type="component" value="Unassembled WGS sequence"/>
</dbReference>
<dbReference type="EMBL" id="MFSV01000118">
    <property type="protein sequence ID" value="OGI57691.1"/>
    <property type="molecule type" value="Genomic_DNA"/>
</dbReference>
<reference evidence="1 2" key="1">
    <citation type="journal article" date="2016" name="Nat. Commun.">
        <title>Thousands of microbial genomes shed light on interconnected biogeochemical processes in an aquifer system.</title>
        <authorList>
            <person name="Anantharaman K."/>
            <person name="Brown C.T."/>
            <person name="Hug L.A."/>
            <person name="Sharon I."/>
            <person name="Castelle C.J."/>
            <person name="Probst A.J."/>
            <person name="Thomas B.C."/>
            <person name="Singh A."/>
            <person name="Wilkins M.J."/>
            <person name="Karaoz U."/>
            <person name="Brodie E.L."/>
            <person name="Williams K.H."/>
            <person name="Hubbard S.S."/>
            <person name="Banfield J.F."/>
        </authorList>
    </citation>
    <scope>NUCLEOTIDE SEQUENCE [LARGE SCALE GENOMIC DNA]</scope>
</reference>
<protein>
    <submittedName>
        <fullName evidence="1">Uncharacterized protein</fullName>
    </submittedName>
</protein>
<sequence length="137" mass="15060">MLQHRQPAALGVAQQRLVAHLVEVDFFVVLFLCVNDAAGVGWQGSEPIACFFMAAQKLRIQIHITRLAPGVHHRIVHVHAIVVSVERVGLGDAHSVRARPIQAHRERVLALRQFIVAGLRGVTTFVVGKGAFMPQQP</sequence>
<accession>A0A1F6UK05</accession>
<organism evidence="1 2">
    <name type="scientific">Candidatus Muproteobacteria bacterium RBG_19FT_COMBO_61_10</name>
    <dbReference type="NCBI Taxonomy" id="1817761"/>
    <lineage>
        <taxon>Bacteria</taxon>
        <taxon>Pseudomonadati</taxon>
        <taxon>Pseudomonadota</taxon>
        <taxon>Candidatus Muproteobacteria</taxon>
    </lineage>
</organism>